<dbReference type="GO" id="GO:0003676">
    <property type="term" value="F:nucleic acid binding"/>
    <property type="evidence" value="ECO:0007669"/>
    <property type="project" value="InterPro"/>
</dbReference>
<dbReference type="SUPFAM" id="SSF53098">
    <property type="entry name" value="Ribonuclease H-like"/>
    <property type="match status" value="1"/>
</dbReference>
<dbReference type="EMBL" id="BKCJ010009982">
    <property type="protein sequence ID" value="GEU89522.1"/>
    <property type="molecule type" value="Genomic_DNA"/>
</dbReference>
<dbReference type="PROSITE" id="PS50994">
    <property type="entry name" value="INTEGRASE"/>
    <property type="match status" value="1"/>
</dbReference>
<dbReference type="Pfam" id="PF00665">
    <property type="entry name" value="rve"/>
    <property type="match status" value="1"/>
</dbReference>
<dbReference type="PANTHER" id="PTHR42648">
    <property type="entry name" value="TRANSPOSASE, PUTATIVE-RELATED"/>
    <property type="match status" value="1"/>
</dbReference>
<organism evidence="3">
    <name type="scientific">Tanacetum cinerariifolium</name>
    <name type="common">Dalmatian daisy</name>
    <name type="synonym">Chrysanthemum cinerariifolium</name>
    <dbReference type="NCBI Taxonomy" id="118510"/>
    <lineage>
        <taxon>Eukaryota</taxon>
        <taxon>Viridiplantae</taxon>
        <taxon>Streptophyta</taxon>
        <taxon>Embryophyta</taxon>
        <taxon>Tracheophyta</taxon>
        <taxon>Spermatophyta</taxon>
        <taxon>Magnoliopsida</taxon>
        <taxon>eudicotyledons</taxon>
        <taxon>Gunneridae</taxon>
        <taxon>Pentapetalae</taxon>
        <taxon>asterids</taxon>
        <taxon>campanulids</taxon>
        <taxon>Asterales</taxon>
        <taxon>Asteraceae</taxon>
        <taxon>Asteroideae</taxon>
        <taxon>Anthemideae</taxon>
        <taxon>Anthemidinae</taxon>
        <taxon>Tanacetum</taxon>
    </lineage>
</organism>
<dbReference type="PANTHER" id="PTHR42648:SF32">
    <property type="entry name" value="RIBONUCLEASE H-LIKE DOMAIN, GAG-PRE-INTEGRASE DOMAIN PROTEIN-RELATED"/>
    <property type="match status" value="1"/>
</dbReference>
<proteinExistence type="predicted"/>
<dbReference type="Gene3D" id="3.30.420.10">
    <property type="entry name" value="Ribonuclease H-like superfamily/Ribonuclease H"/>
    <property type="match status" value="1"/>
</dbReference>
<dbReference type="GO" id="GO:0015074">
    <property type="term" value="P:DNA integration"/>
    <property type="evidence" value="ECO:0007669"/>
    <property type="project" value="InterPro"/>
</dbReference>
<feature type="compositionally biased region" description="Basic and acidic residues" evidence="1">
    <location>
        <begin position="1"/>
        <end position="18"/>
    </location>
</feature>
<dbReference type="InterPro" id="IPR001584">
    <property type="entry name" value="Integrase_cat-core"/>
</dbReference>
<feature type="region of interest" description="Disordered" evidence="1">
    <location>
        <begin position="1"/>
        <end position="27"/>
    </location>
</feature>
<protein>
    <submittedName>
        <fullName evidence="3">Putative ribonuclease H-like domain-containing protein</fullName>
    </submittedName>
</protein>
<gene>
    <name evidence="3" type="ORF">Tci_061500</name>
</gene>
<feature type="domain" description="Integrase catalytic" evidence="2">
    <location>
        <begin position="295"/>
        <end position="465"/>
    </location>
</feature>
<evidence type="ECO:0000313" key="3">
    <source>
        <dbReference type="EMBL" id="GEU89522.1"/>
    </source>
</evidence>
<evidence type="ECO:0000256" key="1">
    <source>
        <dbReference type="SAM" id="MobiDB-lite"/>
    </source>
</evidence>
<dbReference type="AlphaFoldDB" id="A0A6L2NWY1"/>
<evidence type="ECO:0000259" key="2">
    <source>
        <dbReference type="PROSITE" id="PS50994"/>
    </source>
</evidence>
<reference evidence="3" key="1">
    <citation type="journal article" date="2019" name="Sci. Rep.">
        <title>Draft genome of Tanacetum cinerariifolium, the natural source of mosquito coil.</title>
        <authorList>
            <person name="Yamashiro T."/>
            <person name="Shiraishi A."/>
            <person name="Satake H."/>
            <person name="Nakayama K."/>
        </authorList>
    </citation>
    <scope>NUCLEOTIDE SEQUENCE</scope>
</reference>
<accession>A0A6L2NWY1</accession>
<sequence>MGHFARECRSLRNQESRPRNQYSSRRTVNVKDTSSKAMVEIDEEGFNWSYMADDEVPTNMALMGFSDSEVQNSKTCSNTCLKSFETLKTQYDNLRIEFNKSAFDLATYKKGVGFASYNVVAPPPIGLFAIPTIDLSNFGLEEFQHPEFKGQSSLRAATPVSAARSINTVAPKPLVNVAKPRQIALQKSHSLSRRPFYQQTTLKNINLNKKINTAKVNSVNTAKGNRVTSVVGKQGINVDKSSTCWVWRPKIKGDPQDTLKDTWIFDSGYSRHMTGHKSYLIDYQESDRRFVAFVSGSKGGKMTGKDFTYGLIWTNLYKEHHGKMYCLVVTDDYSKFSWVFFLAKKDETSGILKDFITGIENQSNHKVKIIRCDNKTEYKNYEMNKFCGIKGIKREFSNARTPQQNGVAERKNMTLIEAARAMLADSLLPIPFWAEAVNTACYVQNRVLVTKPHNKTPYELLIGRTHIISFMGPFGYPVTILNTLDHLGKFDGKANEGFLVGYSINSNVVPKRLDLLP</sequence>
<dbReference type="InterPro" id="IPR039537">
    <property type="entry name" value="Retrotran_Ty1/copia-like"/>
</dbReference>
<name>A0A6L2NWY1_TANCI</name>
<dbReference type="InterPro" id="IPR012337">
    <property type="entry name" value="RNaseH-like_sf"/>
</dbReference>
<comment type="caution">
    <text evidence="3">The sequence shown here is derived from an EMBL/GenBank/DDBJ whole genome shotgun (WGS) entry which is preliminary data.</text>
</comment>
<dbReference type="InterPro" id="IPR036397">
    <property type="entry name" value="RNaseH_sf"/>
</dbReference>